<gene>
    <name evidence="1" type="ORF">SAMN04488554_0806</name>
</gene>
<dbReference type="STRING" id="648782.SAMN04488554_0806"/>
<accession>A0A1H5DV77</accession>
<organism evidence="1 2">
    <name type="scientific">Ruania alba</name>
    <dbReference type="NCBI Taxonomy" id="648782"/>
    <lineage>
        <taxon>Bacteria</taxon>
        <taxon>Bacillati</taxon>
        <taxon>Actinomycetota</taxon>
        <taxon>Actinomycetes</taxon>
        <taxon>Micrococcales</taxon>
        <taxon>Ruaniaceae</taxon>
        <taxon>Ruania</taxon>
    </lineage>
</organism>
<reference evidence="2" key="1">
    <citation type="submission" date="2016-10" db="EMBL/GenBank/DDBJ databases">
        <authorList>
            <person name="Varghese N."/>
            <person name="Submissions S."/>
        </authorList>
    </citation>
    <scope>NUCLEOTIDE SEQUENCE [LARGE SCALE GENOMIC DNA]</scope>
    <source>
        <strain evidence="2">DSM 21368</strain>
    </source>
</reference>
<dbReference type="SUPFAM" id="SSF55961">
    <property type="entry name" value="Bet v1-like"/>
    <property type="match status" value="1"/>
</dbReference>
<dbReference type="Proteomes" id="UP000199220">
    <property type="component" value="Unassembled WGS sequence"/>
</dbReference>
<dbReference type="AlphaFoldDB" id="A0A1H5DV77"/>
<dbReference type="Gene3D" id="3.30.530.20">
    <property type="match status" value="1"/>
</dbReference>
<dbReference type="Pfam" id="PF10604">
    <property type="entry name" value="Polyketide_cyc2"/>
    <property type="match status" value="1"/>
</dbReference>
<dbReference type="OrthoDB" id="9801773at2"/>
<dbReference type="CDD" id="cd07820">
    <property type="entry name" value="SRPBCC_3"/>
    <property type="match status" value="1"/>
</dbReference>
<evidence type="ECO:0000313" key="2">
    <source>
        <dbReference type="Proteomes" id="UP000199220"/>
    </source>
</evidence>
<name>A0A1H5DV77_9MICO</name>
<dbReference type="InterPro" id="IPR023393">
    <property type="entry name" value="START-like_dom_sf"/>
</dbReference>
<protein>
    <submittedName>
        <fullName evidence="1">Polyketide cyclase / dehydrase and lipid transport</fullName>
    </submittedName>
</protein>
<proteinExistence type="predicted"/>
<evidence type="ECO:0000313" key="1">
    <source>
        <dbReference type="EMBL" id="SED82792.1"/>
    </source>
</evidence>
<sequence>MIRFRTETALDAAPAAAFDASLDIGAHLASMAASEETAVAGVTSGNIGLGETVTWRARHFGLWWTMTSTITQLDRPVSFTDEQVRGPFAQFRHVHRFEPRPDGGTTMTDDVTFIAPFGALGRVAERAVLGRYVRRLIESRNEWLRRYLDQ</sequence>
<dbReference type="EMBL" id="FNTX01000001">
    <property type="protein sequence ID" value="SED82792.1"/>
    <property type="molecule type" value="Genomic_DNA"/>
</dbReference>
<dbReference type="RefSeq" id="WP_089771791.1">
    <property type="nucleotide sequence ID" value="NZ_FNTX01000001.1"/>
</dbReference>
<dbReference type="InterPro" id="IPR019587">
    <property type="entry name" value="Polyketide_cyclase/dehydratase"/>
</dbReference>
<keyword evidence="2" id="KW-1185">Reference proteome</keyword>